<name>A0AAV4K5R5_9DEIO</name>
<evidence type="ECO:0000313" key="3">
    <source>
        <dbReference type="Proteomes" id="UP000630135"/>
    </source>
</evidence>
<gene>
    <name evidence="2" type="primary">nrdI</name>
    <name evidence="1" type="ORF">GCM10008021_31200</name>
    <name evidence="2" type="ORF">GCM10010914_21180</name>
</gene>
<dbReference type="Gene3D" id="3.40.50.360">
    <property type="match status" value="1"/>
</dbReference>
<reference evidence="3" key="3">
    <citation type="journal article" date="2019" name="Int. J. Syst. Evol. Microbiol.">
        <title>The Global Catalogue of Microorganisms (GCM) 10K type strain sequencing project: providing services to taxonomists for standard genome sequencing and annotation.</title>
        <authorList>
            <consortium name="The Broad Institute Genomics Platform"/>
            <consortium name="The Broad Institute Genome Sequencing Center for Infectious Disease"/>
            <person name="Wu L."/>
            <person name="Ma J."/>
        </authorList>
    </citation>
    <scope>NUCLEOTIDE SEQUENCE [LARGE SCALE GENOMIC DNA]</scope>
    <source>
        <strain evidence="3">CGMCC 1.8884</strain>
    </source>
</reference>
<dbReference type="EMBL" id="BMMA01000021">
    <property type="protein sequence ID" value="GGI86551.1"/>
    <property type="molecule type" value="Genomic_DNA"/>
</dbReference>
<reference evidence="2" key="2">
    <citation type="journal article" date="2014" name="Int. J. Syst. Evol. Microbiol.">
        <title>Complete genome sequence of Corynebacterium casei LMG S-19264T (=DSM 44701T), isolated from a smear-ripened cheese.</title>
        <authorList>
            <consortium name="US DOE Joint Genome Institute (JGI-PGF)"/>
            <person name="Walter F."/>
            <person name="Albersmeier A."/>
            <person name="Kalinowski J."/>
            <person name="Ruckert C."/>
        </authorList>
    </citation>
    <scope>NUCLEOTIDE SEQUENCE</scope>
    <source>
        <strain evidence="2">CGMCC 1.8885</strain>
    </source>
</reference>
<dbReference type="Proteomes" id="UP000652720">
    <property type="component" value="Unassembled WGS sequence"/>
</dbReference>
<evidence type="ECO:0000313" key="1">
    <source>
        <dbReference type="EMBL" id="GGI68763.1"/>
    </source>
</evidence>
<dbReference type="SUPFAM" id="SSF52218">
    <property type="entry name" value="Flavoproteins"/>
    <property type="match status" value="1"/>
</dbReference>
<dbReference type="GeneID" id="59166562"/>
<accession>A0AAV4K5R5</accession>
<dbReference type="PANTHER" id="PTHR37297">
    <property type="entry name" value="PROTEIN NRDI"/>
    <property type="match status" value="1"/>
</dbReference>
<reference evidence="1" key="1">
    <citation type="journal article" date="2014" name="Int. J. Syst. Evol. Microbiol.">
        <title>Complete genome of a new Firmicutes species belonging to the dominant human colonic microbiota ('Ruminococcus bicirculans') reveals two chromosomes and a selective capacity to utilize plant glucans.</title>
        <authorList>
            <consortium name="NISC Comparative Sequencing Program"/>
            <person name="Wegmann U."/>
            <person name="Louis P."/>
            <person name="Goesmann A."/>
            <person name="Henrissat B."/>
            <person name="Duncan S.H."/>
            <person name="Flint H.J."/>
        </authorList>
    </citation>
    <scope>NUCLEOTIDE SEQUENCE</scope>
    <source>
        <strain evidence="1">CGMCC 1.8884</strain>
    </source>
</reference>
<dbReference type="EMBL" id="BMLZ01000081">
    <property type="protein sequence ID" value="GGI68763.1"/>
    <property type="molecule type" value="Genomic_DNA"/>
</dbReference>
<dbReference type="Pfam" id="PF07972">
    <property type="entry name" value="Flavodoxin_NdrI"/>
    <property type="match status" value="1"/>
</dbReference>
<dbReference type="Proteomes" id="UP000630135">
    <property type="component" value="Unassembled WGS sequence"/>
</dbReference>
<dbReference type="RefSeq" id="WP_017871907.1">
    <property type="nucleotide sequence ID" value="NZ_BMLZ01000081.1"/>
</dbReference>
<proteinExistence type="predicted"/>
<comment type="caution">
    <text evidence="2">The sequence shown here is derived from an EMBL/GenBank/DDBJ whole genome shotgun (WGS) entry which is preliminary data.</text>
</comment>
<protein>
    <submittedName>
        <fullName evidence="2">Protein NrdI</fullName>
    </submittedName>
</protein>
<organism evidence="2 4">
    <name type="scientific">Deinococcus wulumuqiensis</name>
    <dbReference type="NCBI Taxonomy" id="980427"/>
    <lineage>
        <taxon>Bacteria</taxon>
        <taxon>Thermotogati</taxon>
        <taxon>Deinococcota</taxon>
        <taxon>Deinococci</taxon>
        <taxon>Deinococcales</taxon>
        <taxon>Deinococcaceae</taxon>
        <taxon>Deinococcus</taxon>
    </lineage>
</organism>
<dbReference type="PANTHER" id="PTHR37297:SF1">
    <property type="entry name" value="PROTEIN NRDI"/>
    <property type="match status" value="1"/>
</dbReference>
<reference evidence="2" key="4">
    <citation type="submission" date="2023-08" db="EMBL/GenBank/DDBJ databases">
        <authorList>
            <person name="Sun Q."/>
            <person name="Zhou Y."/>
        </authorList>
    </citation>
    <scope>NUCLEOTIDE SEQUENCE</scope>
    <source>
        <strain evidence="1">CGMCC 1.8884</strain>
        <strain evidence="2">CGMCC 1.8885</strain>
    </source>
</reference>
<evidence type="ECO:0000313" key="4">
    <source>
        <dbReference type="Proteomes" id="UP000652720"/>
    </source>
</evidence>
<evidence type="ECO:0000313" key="2">
    <source>
        <dbReference type="EMBL" id="GGI86551.1"/>
    </source>
</evidence>
<dbReference type="GO" id="GO:0010181">
    <property type="term" value="F:FMN binding"/>
    <property type="evidence" value="ECO:0007669"/>
    <property type="project" value="InterPro"/>
</dbReference>
<dbReference type="InterPro" id="IPR004465">
    <property type="entry name" value="RNR_NrdI"/>
</dbReference>
<dbReference type="InterPro" id="IPR029039">
    <property type="entry name" value="Flavoprotein-like_sf"/>
</dbReference>
<sequence length="139" mass="14882">MLCLVYDSLTGNVRRFAEGVGAELGLPLGRVQGSPPAAPYLLLTYTFGTGEVPESTRRFLRAHSAGLRGVVASGSYHWGPNFARAADLIAAEYGVPVVAKLNKGGTAADRQEVLRWLREDAVARLTARTGEPRWNAGSN</sequence>
<keyword evidence="3" id="KW-1185">Reference proteome</keyword>
<dbReference type="AlphaFoldDB" id="A0AAV4K5R5"/>